<dbReference type="Proteomes" id="UP000796761">
    <property type="component" value="Unassembled WGS sequence"/>
</dbReference>
<name>A0A8K1LP82_9PASS</name>
<feature type="region of interest" description="Disordered" evidence="1">
    <location>
        <begin position="23"/>
        <end position="49"/>
    </location>
</feature>
<feature type="compositionally biased region" description="Polar residues" evidence="1">
    <location>
        <begin position="32"/>
        <end position="48"/>
    </location>
</feature>
<comment type="caution">
    <text evidence="2">The sequence shown here is derived from an EMBL/GenBank/DDBJ whole genome shotgun (WGS) entry which is preliminary data.</text>
</comment>
<dbReference type="EMBL" id="SWJQ01000129">
    <property type="protein sequence ID" value="TRZ21244.1"/>
    <property type="molecule type" value="Genomic_DNA"/>
</dbReference>
<evidence type="ECO:0000256" key="1">
    <source>
        <dbReference type="SAM" id="MobiDB-lite"/>
    </source>
</evidence>
<evidence type="ECO:0000313" key="2">
    <source>
        <dbReference type="EMBL" id="TRZ21244.1"/>
    </source>
</evidence>
<proteinExistence type="predicted"/>
<protein>
    <submittedName>
        <fullName evidence="2">Uncharacterized protein</fullName>
    </submittedName>
</protein>
<gene>
    <name evidence="2" type="ORF">HGM15179_005874</name>
</gene>
<evidence type="ECO:0000313" key="3">
    <source>
        <dbReference type="Proteomes" id="UP000796761"/>
    </source>
</evidence>
<organism evidence="2 3">
    <name type="scientific">Zosterops borbonicus</name>
    <dbReference type="NCBI Taxonomy" id="364589"/>
    <lineage>
        <taxon>Eukaryota</taxon>
        <taxon>Metazoa</taxon>
        <taxon>Chordata</taxon>
        <taxon>Craniata</taxon>
        <taxon>Vertebrata</taxon>
        <taxon>Euteleostomi</taxon>
        <taxon>Archelosauria</taxon>
        <taxon>Archosauria</taxon>
        <taxon>Dinosauria</taxon>
        <taxon>Saurischia</taxon>
        <taxon>Theropoda</taxon>
        <taxon>Coelurosauria</taxon>
        <taxon>Aves</taxon>
        <taxon>Neognathae</taxon>
        <taxon>Neoaves</taxon>
        <taxon>Telluraves</taxon>
        <taxon>Australaves</taxon>
        <taxon>Passeriformes</taxon>
        <taxon>Sylvioidea</taxon>
        <taxon>Zosteropidae</taxon>
        <taxon>Zosterops</taxon>
    </lineage>
</organism>
<accession>A0A8K1LP82</accession>
<sequence>MTAAPEGDAFRRDCVAAEMKDTLLPHIEDESQQTPHNPQQSGMANASGSVGLGPFFPFMKTPITVKAQENQDPTKNLNHLHINAISKCFFELVFMSEAQTNMQ</sequence>
<reference evidence="2" key="1">
    <citation type="submission" date="2019-04" db="EMBL/GenBank/DDBJ databases">
        <title>Genome assembly of Zosterops borbonicus 15179.</title>
        <authorList>
            <person name="Leroy T."/>
            <person name="Anselmetti Y."/>
            <person name="Tilak M.-K."/>
            <person name="Nabholz B."/>
        </authorList>
    </citation>
    <scope>NUCLEOTIDE SEQUENCE</scope>
    <source>
        <strain evidence="2">HGM_15179</strain>
        <tissue evidence="2">Muscle</tissue>
    </source>
</reference>
<dbReference type="AlphaFoldDB" id="A0A8K1LP82"/>
<keyword evidence="3" id="KW-1185">Reference proteome</keyword>